<evidence type="ECO:0000256" key="3">
    <source>
        <dbReference type="ARBA" id="ARBA00022801"/>
    </source>
</evidence>
<keyword evidence="3" id="KW-0378">Hydrolase</keyword>
<protein>
    <submittedName>
        <fullName evidence="7">Aminopeptidase P family protein</fullName>
    </submittedName>
</protein>
<dbReference type="Pfam" id="PF16189">
    <property type="entry name" value="Creatinase_N_2"/>
    <property type="match status" value="1"/>
</dbReference>
<feature type="domain" description="Peptidase M24 C-terminal" evidence="6">
    <location>
        <begin position="535"/>
        <end position="594"/>
    </location>
</feature>
<proteinExistence type="inferred from homology"/>
<evidence type="ECO:0000259" key="5">
    <source>
        <dbReference type="Pfam" id="PF01321"/>
    </source>
</evidence>
<dbReference type="Gene3D" id="3.90.230.10">
    <property type="entry name" value="Creatinase/methionine aminopeptidase superfamily"/>
    <property type="match status" value="1"/>
</dbReference>
<dbReference type="Gene3D" id="3.40.350.10">
    <property type="entry name" value="Creatinase/prolidase N-terminal domain"/>
    <property type="match status" value="2"/>
</dbReference>
<keyword evidence="7" id="KW-0645">Protease</keyword>
<dbReference type="EMBL" id="JANDHW010000021">
    <property type="protein sequence ID" value="MCP9613063.1"/>
    <property type="molecule type" value="Genomic_DNA"/>
</dbReference>
<evidence type="ECO:0000313" key="7">
    <source>
        <dbReference type="EMBL" id="MCP9613063.1"/>
    </source>
</evidence>
<dbReference type="InterPro" id="IPR036005">
    <property type="entry name" value="Creatinase/aminopeptidase-like"/>
</dbReference>
<evidence type="ECO:0000313" key="8">
    <source>
        <dbReference type="Proteomes" id="UP001205603"/>
    </source>
</evidence>
<comment type="caution">
    <text evidence="7">The sequence shown here is derived from an EMBL/GenBank/DDBJ whole genome shotgun (WGS) entry which is preliminary data.</text>
</comment>
<feature type="domain" description="Creatinase N-terminal" evidence="5">
    <location>
        <begin position="8"/>
        <end position="134"/>
    </location>
</feature>
<keyword evidence="8" id="KW-1185">Reference proteome</keyword>
<gene>
    <name evidence="7" type="ORF">NMU02_13270</name>
</gene>
<feature type="domain" description="Peptidase M24" evidence="4">
    <location>
        <begin position="312"/>
        <end position="522"/>
    </location>
</feature>
<name>A0ABT1MKA2_9BACT</name>
<keyword evidence="7" id="KW-0031">Aminopeptidase</keyword>
<dbReference type="Pfam" id="PF01321">
    <property type="entry name" value="Creatinase_N"/>
    <property type="match status" value="1"/>
</dbReference>
<dbReference type="InterPro" id="IPR000587">
    <property type="entry name" value="Creatinase_N"/>
</dbReference>
<keyword evidence="2" id="KW-0479">Metal-binding</keyword>
<evidence type="ECO:0000259" key="4">
    <source>
        <dbReference type="Pfam" id="PF00557"/>
    </source>
</evidence>
<reference evidence="7 8" key="1">
    <citation type="submission" date="2022-07" db="EMBL/GenBank/DDBJ databases">
        <title>Fecal culturing of patients with breast cancer.</title>
        <authorList>
            <person name="Teng N.M.Y."/>
            <person name="Kiu R."/>
            <person name="Evans R."/>
            <person name="Baker D.J."/>
            <person name="Zenner C."/>
            <person name="Robinson S.D."/>
            <person name="Hall L.J."/>
        </authorList>
    </citation>
    <scope>NUCLEOTIDE SEQUENCE [LARGE SCALE GENOMIC DNA]</scope>
    <source>
        <strain evidence="7 8">LH1063</strain>
    </source>
</reference>
<evidence type="ECO:0000259" key="6">
    <source>
        <dbReference type="Pfam" id="PF16188"/>
    </source>
</evidence>
<dbReference type="Pfam" id="PF00557">
    <property type="entry name" value="Peptidase_M24"/>
    <property type="match status" value="1"/>
</dbReference>
<dbReference type="InterPro" id="IPR033740">
    <property type="entry name" value="Pept_M24B"/>
</dbReference>
<dbReference type="SUPFAM" id="SSF55920">
    <property type="entry name" value="Creatinase/aminopeptidase"/>
    <property type="match status" value="1"/>
</dbReference>
<evidence type="ECO:0000256" key="1">
    <source>
        <dbReference type="ARBA" id="ARBA00008766"/>
    </source>
</evidence>
<dbReference type="PANTHER" id="PTHR43763:SF6">
    <property type="entry name" value="XAA-PRO AMINOPEPTIDASE 1"/>
    <property type="match status" value="1"/>
</dbReference>
<dbReference type="InterPro" id="IPR029149">
    <property type="entry name" value="Creatin/AminoP/Spt16_N"/>
</dbReference>
<dbReference type="PANTHER" id="PTHR43763">
    <property type="entry name" value="XAA-PRO AMINOPEPTIDASE 1"/>
    <property type="match status" value="1"/>
</dbReference>
<evidence type="ECO:0000256" key="2">
    <source>
        <dbReference type="ARBA" id="ARBA00022723"/>
    </source>
</evidence>
<dbReference type="SUPFAM" id="SSF53092">
    <property type="entry name" value="Creatinase/prolidase N-terminal domain"/>
    <property type="match status" value="1"/>
</dbReference>
<dbReference type="GO" id="GO:0004177">
    <property type="term" value="F:aminopeptidase activity"/>
    <property type="evidence" value="ECO:0007669"/>
    <property type="project" value="UniProtKB-KW"/>
</dbReference>
<dbReference type="CDD" id="cd01085">
    <property type="entry name" value="APP"/>
    <property type="match status" value="1"/>
</dbReference>
<sequence>MNKNIPTRVKDLRLKMADKKINAYIIPGTDPHQSEYSANHWKARGWISGFNGSAGTAVVTIDDAGLWTDSRYFLQAEIQLEGTGFKLFKQGLPGTPSIQEWLAATLPSGATVAIDGSMFPYKEYESLATYFTNKGLTLVTDFSPFDSIWKDRPEIPTDPAFVYDEKYSGESTECKISKILEKIGKDEANAILLSALDEIAWTLNIRGTDVQCNPVAICFAYISDNERVLFMDARKVSEEMSEYLKKNKIQLADYTKIYDFLSKRKGDSVFIDPSKVNYKLVSSLNSSCKKIFGTSPVAWLKSIKNETEIAGFRDAMIRDGVALVKFFRWLEANIPSGKVSEITISEKLREFRSRQALYVGESFGTIAGFNEHGAIVHYSATPESNATIYNKGFLLIDSGAQYLDGTTDITRTIALGELTEEQKRNFTLVLKGHIAIATCIYPQGTRGAQIDVLARHFLWNEGLNYLHGTGHGIGHFLNVHEGPQNIRLEENPTPLTPGMVTSDEPGVYLAGKYGIRTENLILTVHHSHNDEFGDFNAFEVLTLFPIDKRAIDKSLLNEKELQWLNDYHCKVYEKLSPGLDNEEKEWLKKATEAI</sequence>
<dbReference type="RefSeq" id="WP_255028450.1">
    <property type="nucleotide sequence ID" value="NZ_JANDHW010000021.1"/>
</dbReference>
<dbReference type="InterPro" id="IPR050422">
    <property type="entry name" value="X-Pro_aminopeptidase_P"/>
</dbReference>
<comment type="similarity">
    <text evidence="1">Belongs to the peptidase M24B family.</text>
</comment>
<organism evidence="7 8">
    <name type="scientific">Coprobacter tertius</name>
    <dbReference type="NCBI Taxonomy" id="2944915"/>
    <lineage>
        <taxon>Bacteria</taxon>
        <taxon>Pseudomonadati</taxon>
        <taxon>Bacteroidota</taxon>
        <taxon>Bacteroidia</taxon>
        <taxon>Bacteroidales</taxon>
        <taxon>Barnesiellaceae</taxon>
        <taxon>Coprobacter</taxon>
    </lineage>
</organism>
<dbReference type="InterPro" id="IPR032416">
    <property type="entry name" value="Peptidase_M24_C"/>
</dbReference>
<dbReference type="Pfam" id="PF16188">
    <property type="entry name" value="Peptidase_M24_C"/>
    <property type="match status" value="1"/>
</dbReference>
<dbReference type="Proteomes" id="UP001205603">
    <property type="component" value="Unassembled WGS sequence"/>
</dbReference>
<accession>A0ABT1MKA2</accession>
<dbReference type="InterPro" id="IPR000994">
    <property type="entry name" value="Pept_M24"/>
</dbReference>